<dbReference type="PROSITE" id="PS50929">
    <property type="entry name" value="ABC_TM1F"/>
    <property type="match status" value="1"/>
</dbReference>
<dbReference type="EMBL" id="AEIG01000062">
    <property type="protein sequence ID" value="EGG29186.1"/>
    <property type="molecule type" value="Genomic_DNA"/>
</dbReference>
<evidence type="ECO:0000313" key="11">
    <source>
        <dbReference type="EMBL" id="EGG29186.1"/>
    </source>
</evidence>
<dbReference type="Proteomes" id="UP000005615">
    <property type="component" value="Unassembled WGS sequence"/>
</dbReference>
<dbReference type="RefSeq" id="WP_009576281.1">
    <property type="nucleotide sequence ID" value="NZ_AEIG01000062.1"/>
</dbReference>
<dbReference type="GO" id="GO:0005524">
    <property type="term" value="F:ATP binding"/>
    <property type="evidence" value="ECO:0007669"/>
    <property type="project" value="UniProtKB-KW"/>
</dbReference>
<dbReference type="SMART" id="SM00382">
    <property type="entry name" value="AAA"/>
    <property type="match status" value="1"/>
</dbReference>
<evidence type="ECO:0000256" key="7">
    <source>
        <dbReference type="ARBA" id="ARBA00022967"/>
    </source>
</evidence>
<evidence type="ECO:0000256" key="8">
    <source>
        <dbReference type="ARBA" id="ARBA00022989"/>
    </source>
</evidence>
<evidence type="ECO:0000313" key="12">
    <source>
        <dbReference type="Proteomes" id="UP000005615"/>
    </source>
</evidence>
<keyword evidence="8" id="KW-1133">Transmembrane helix</keyword>
<evidence type="ECO:0000256" key="3">
    <source>
        <dbReference type="ARBA" id="ARBA00022475"/>
    </source>
</evidence>
<keyword evidence="2" id="KW-0813">Transport</keyword>
<name>F3L3B4_9GAMM</name>
<dbReference type="PROSITE" id="PS00211">
    <property type="entry name" value="ABC_TRANSPORTER_1"/>
    <property type="match status" value="1"/>
</dbReference>
<keyword evidence="3" id="KW-1003">Cell membrane</keyword>
<dbReference type="SUPFAM" id="SSF90123">
    <property type="entry name" value="ABC transporter transmembrane region"/>
    <property type="match status" value="1"/>
</dbReference>
<comment type="subcellular location">
    <subcellularLocation>
        <location evidence="1">Cell membrane</location>
        <topology evidence="1">Multi-pass membrane protein</topology>
    </subcellularLocation>
</comment>
<keyword evidence="12" id="KW-1185">Reference proteome</keyword>
<dbReference type="InterPro" id="IPR011527">
    <property type="entry name" value="ABC1_TM_dom"/>
</dbReference>
<sequence length="599" mass="65563">MRDPAANNTGWQTYKRLLSYVKHFWPALILAICGFILYALTQSAFASLMQYVPSAFEPEASTKELSGWEQQLGLATREGIRLFLPIAIISVVSVRGIGSYLGGYYISFVARNVVNRIRRDVFEHLTALPSGFFGRNNSGQLISTLTFNVEQVAAASSNAIKTLIREGLTVIALLAYLLYLDWKLSLLFFLAAPLIGLIIRIASSRFKRYSKRIQQSMGGVTHVASEAIRGQAIVRAFGGEAYENQRFEERCRASLKNELKLARVNEISTPIIQILTFSAIALLFWFGLDPTLFGDLNAGEFLAYITAASLVAKPLRQLTNVNASIQRGIAAAESIFEILDQSLEHDESGRPLTRFTGGLRLNNLSYQYPSADRQALNGVSFDAAPGQLIALVGRSGAGKTTLIDIIAGFIPAPSNSVWFDDNDASELTQQSIRRHVAIVTQDTVLFEDTIRANIAYGELANACEQDIISAAKSAHAWEFIQALPDGLDTQVGEGGASLSGGQKQRIALARAFLKNAPLLILDEATSALDNESERAINAAMPTITQNRTTLVIAHRLVTVERADLIIVMDQGAVVEQGTHLELLAKDGLYAHLHRSQFDD</sequence>
<dbReference type="InterPro" id="IPR027417">
    <property type="entry name" value="P-loop_NTPase"/>
</dbReference>
<dbReference type="InterPro" id="IPR036640">
    <property type="entry name" value="ABC1_TM_sf"/>
</dbReference>
<evidence type="ECO:0000256" key="1">
    <source>
        <dbReference type="ARBA" id="ARBA00004651"/>
    </source>
</evidence>
<dbReference type="SUPFAM" id="SSF52540">
    <property type="entry name" value="P-loop containing nucleoside triphosphate hydrolases"/>
    <property type="match status" value="1"/>
</dbReference>
<keyword evidence="4" id="KW-0812">Transmembrane</keyword>
<dbReference type="InterPro" id="IPR039421">
    <property type="entry name" value="Type_1_exporter"/>
</dbReference>
<dbReference type="InterPro" id="IPR017871">
    <property type="entry name" value="ABC_transporter-like_CS"/>
</dbReference>
<dbReference type="InterPro" id="IPR011917">
    <property type="entry name" value="ABC_transpr_lipidA"/>
</dbReference>
<keyword evidence="6 11" id="KW-0067">ATP-binding</keyword>
<dbReference type="InterPro" id="IPR003593">
    <property type="entry name" value="AAA+_ATPase"/>
</dbReference>
<organism evidence="11 12">
    <name type="scientific">Aequoribacter fuscus</name>
    <dbReference type="NCBI Taxonomy" id="2518989"/>
    <lineage>
        <taxon>Bacteria</taxon>
        <taxon>Pseudomonadati</taxon>
        <taxon>Pseudomonadota</taxon>
        <taxon>Gammaproteobacteria</taxon>
        <taxon>Cellvibrionales</taxon>
        <taxon>Halieaceae</taxon>
        <taxon>Aequoribacter</taxon>
    </lineage>
</organism>
<dbReference type="PROSITE" id="PS50893">
    <property type="entry name" value="ABC_TRANSPORTER_2"/>
    <property type="match status" value="1"/>
</dbReference>
<dbReference type="Pfam" id="PF00005">
    <property type="entry name" value="ABC_tran"/>
    <property type="match status" value="1"/>
</dbReference>
<dbReference type="PANTHER" id="PTHR43394">
    <property type="entry name" value="ATP-DEPENDENT PERMEASE MDL1, MITOCHONDRIAL"/>
    <property type="match status" value="1"/>
</dbReference>
<dbReference type="CDD" id="cd18552">
    <property type="entry name" value="ABC_6TM_MsbA_like"/>
    <property type="match status" value="1"/>
</dbReference>
<dbReference type="OrthoDB" id="9806127at2"/>
<evidence type="ECO:0000256" key="6">
    <source>
        <dbReference type="ARBA" id="ARBA00022840"/>
    </source>
</evidence>
<keyword evidence="9" id="KW-0445">Lipid transport</keyword>
<protein>
    <submittedName>
        <fullName evidence="11">Lipid A export ATP-binding/permease protein MsbA</fullName>
    </submittedName>
</protein>
<evidence type="ECO:0000256" key="2">
    <source>
        <dbReference type="ARBA" id="ARBA00022448"/>
    </source>
</evidence>
<comment type="caution">
    <text evidence="11">The sequence shown here is derived from an EMBL/GenBank/DDBJ whole genome shotgun (WGS) entry which is preliminary data.</text>
</comment>
<dbReference type="eggNOG" id="COG1132">
    <property type="taxonomic scope" value="Bacteria"/>
</dbReference>
<dbReference type="Gene3D" id="1.20.1560.10">
    <property type="entry name" value="ABC transporter type 1, transmembrane domain"/>
    <property type="match status" value="1"/>
</dbReference>
<keyword evidence="5" id="KW-0547">Nucleotide-binding</keyword>
<dbReference type="InterPro" id="IPR003439">
    <property type="entry name" value="ABC_transporter-like_ATP-bd"/>
</dbReference>
<evidence type="ECO:0000256" key="4">
    <source>
        <dbReference type="ARBA" id="ARBA00022692"/>
    </source>
</evidence>
<evidence type="ECO:0000256" key="5">
    <source>
        <dbReference type="ARBA" id="ARBA00022741"/>
    </source>
</evidence>
<gene>
    <name evidence="11" type="ORF">IMCC3088_2106</name>
</gene>
<dbReference type="GO" id="GO:0005886">
    <property type="term" value="C:plasma membrane"/>
    <property type="evidence" value="ECO:0007669"/>
    <property type="project" value="UniProtKB-SubCell"/>
</dbReference>
<dbReference type="FunFam" id="3.40.50.300:FF:000221">
    <property type="entry name" value="Multidrug ABC transporter ATP-binding protein"/>
    <property type="match status" value="1"/>
</dbReference>
<dbReference type="GO" id="GO:0016887">
    <property type="term" value="F:ATP hydrolysis activity"/>
    <property type="evidence" value="ECO:0007669"/>
    <property type="project" value="InterPro"/>
</dbReference>
<evidence type="ECO:0000256" key="10">
    <source>
        <dbReference type="ARBA" id="ARBA00023136"/>
    </source>
</evidence>
<keyword evidence="7" id="KW-1278">Translocase</keyword>
<reference evidence="11 12" key="1">
    <citation type="journal article" date="2011" name="J. Bacteriol.">
        <title>Genome sequence of strain IMCC3088, a proteorhodopsin-containing marine bacterium belonging to the OM60/NOR5 clade.</title>
        <authorList>
            <person name="Jang Y."/>
            <person name="Oh H.M."/>
            <person name="Kang I."/>
            <person name="Lee K."/>
            <person name="Yang S.J."/>
            <person name="Cho J.C."/>
        </authorList>
    </citation>
    <scope>NUCLEOTIDE SEQUENCE [LARGE SCALE GENOMIC DNA]</scope>
    <source>
        <strain evidence="11 12">IMCC3088</strain>
    </source>
</reference>
<dbReference type="AlphaFoldDB" id="F3L3B4"/>
<proteinExistence type="predicted"/>
<dbReference type="GO" id="GO:0034040">
    <property type="term" value="F:ATPase-coupled lipid transmembrane transporter activity"/>
    <property type="evidence" value="ECO:0007669"/>
    <property type="project" value="InterPro"/>
</dbReference>
<accession>F3L3B4</accession>
<dbReference type="PANTHER" id="PTHR43394:SF1">
    <property type="entry name" value="ATP-BINDING CASSETTE SUB-FAMILY B MEMBER 10, MITOCHONDRIAL"/>
    <property type="match status" value="1"/>
</dbReference>
<dbReference type="NCBIfam" id="TIGR02203">
    <property type="entry name" value="MsbA_lipidA"/>
    <property type="match status" value="1"/>
</dbReference>
<dbReference type="STRING" id="2518989.IMCC3088_2106"/>
<dbReference type="GO" id="GO:0015421">
    <property type="term" value="F:ABC-type oligopeptide transporter activity"/>
    <property type="evidence" value="ECO:0007669"/>
    <property type="project" value="TreeGrafter"/>
</dbReference>
<evidence type="ECO:0000256" key="9">
    <source>
        <dbReference type="ARBA" id="ARBA00023055"/>
    </source>
</evidence>
<dbReference type="Pfam" id="PF00664">
    <property type="entry name" value="ABC_membrane"/>
    <property type="match status" value="1"/>
</dbReference>
<dbReference type="Gene3D" id="3.40.50.300">
    <property type="entry name" value="P-loop containing nucleotide triphosphate hydrolases"/>
    <property type="match status" value="1"/>
</dbReference>
<keyword evidence="10" id="KW-0472">Membrane</keyword>